<evidence type="ECO:0000256" key="2">
    <source>
        <dbReference type="ARBA" id="ARBA00010961"/>
    </source>
</evidence>
<accession>A0A7J5TNH5</accession>
<dbReference type="GO" id="GO:0006313">
    <property type="term" value="P:DNA transposition"/>
    <property type="evidence" value="ECO:0007669"/>
    <property type="project" value="InterPro"/>
</dbReference>
<sequence length="452" mass="49068">MAGDVAGNDNGAVTDSRSLVDSLVASGALDPLFERIDGGRIELTGDGGLPGELTRVALERGLQAETTSHLGYAPGDGGSKASGGHANLRNGSCPKTLSTPVGEAAVQVPHGRDGSFAPRLVPRRSGRLGGLDEMIISLYAGGMTVRGIQHHLEKTIGADLSPETISNITDAVSDAVLEWQERPLDEFCPVLYLDAVRVKVRDNGRVPPKAAHIAIGVDMDGFKHVPGVWVQDDGGASFWAHVCAEMANRGMADALIVCCDGLKGLPEAVEATWPKAIVQTCVVRLIRAANRFVADHDRKRVCAALGSVYCAPNGQAAEKALGEFAESGLGRRYPSVAATWKRSWDRFVPFLRFPPMLRRVVYTTNSIESLNYRLRKVSRDRGRFPNDQAVVKLFWLAICDIEDKRSLRRAENGNTTRRESEGRVIEGRMTTNWKQALAQLAAAYPERMEPYL</sequence>
<dbReference type="NCBIfam" id="NF033543">
    <property type="entry name" value="transpos_IS256"/>
    <property type="match status" value="1"/>
</dbReference>
<reference evidence="7 8" key="1">
    <citation type="journal article" date="2019" name="Nat. Med.">
        <title>A library of human gut bacterial isolates paired with longitudinal multiomics data enables mechanistic microbiome research.</title>
        <authorList>
            <person name="Poyet M."/>
            <person name="Groussin M."/>
            <person name="Gibbons S.M."/>
            <person name="Avila-Pacheco J."/>
            <person name="Jiang X."/>
            <person name="Kearney S.M."/>
            <person name="Perrotta A.R."/>
            <person name="Berdy B."/>
            <person name="Zhao S."/>
            <person name="Lieberman T.D."/>
            <person name="Swanson P.K."/>
            <person name="Smith M."/>
            <person name="Roesemann S."/>
            <person name="Alexander J.E."/>
            <person name="Rich S.A."/>
            <person name="Livny J."/>
            <person name="Vlamakis H."/>
            <person name="Clish C."/>
            <person name="Bullock K."/>
            <person name="Deik A."/>
            <person name="Scott J."/>
            <person name="Pierce K.A."/>
            <person name="Xavier R.J."/>
            <person name="Alm E.J."/>
        </authorList>
    </citation>
    <scope>NUCLEOTIDE SEQUENCE [LARGE SCALE GENOMIC DNA]</scope>
    <source>
        <strain evidence="7 8">BIOML-A13</strain>
    </source>
</reference>
<dbReference type="Pfam" id="PF00872">
    <property type="entry name" value="Transposase_mut"/>
    <property type="match status" value="1"/>
</dbReference>
<comment type="function">
    <text evidence="1">Required for the transposition of the insertion element.</text>
</comment>
<dbReference type="EMBL" id="WDOP01000004">
    <property type="protein sequence ID" value="KAB7486702.1"/>
    <property type="molecule type" value="Genomic_DNA"/>
</dbReference>
<gene>
    <name evidence="7" type="ORF">GBA83_05740</name>
</gene>
<keyword evidence="5" id="KW-0233">DNA recombination</keyword>
<evidence type="ECO:0000313" key="8">
    <source>
        <dbReference type="Proteomes" id="UP000451386"/>
    </source>
</evidence>
<evidence type="ECO:0000256" key="6">
    <source>
        <dbReference type="SAM" id="MobiDB-lite"/>
    </source>
</evidence>
<dbReference type="AlphaFoldDB" id="A0A7J5TNH5"/>
<name>A0A7J5TNH5_BIFBI</name>
<evidence type="ECO:0000256" key="1">
    <source>
        <dbReference type="ARBA" id="ARBA00002190"/>
    </source>
</evidence>
<protein>
    <submittedName>
        <fullName evidence="7">IS256 family transposase</fullName>
    </submittedName>
</protein>
<dbReference type="RefSeq" id="WP_151909853.1">
    <property type="nucleotide sequence ID" value="NZ_WDOM01000002.1"/>
</dbReference>
<comment type="caution">
    <text evidence="7">The sequence shown here is derived from an EMBL/GenBank/DDBJ whole genome shotgun (WGS) entry which is preliminary data.</text>
</comment>
<dbReference type="Proteomes" id="UP000451386">
    <property type="component" value="Unassembled WGS sequence"/>
</dbReference>
<dbReference type="GO" id="GO:0004803">
    <property type="term" value="F:transposase activity"/>
    <property type="evidence" value="ECO:0007669"/>
    <property type="project" value="InterPro"/>
</dbReference>
<dbReference type="PANTHER" id="PTHR33217">
    <property type="entry name" value="TRANSPOSASE FOR INSERTION SEQUENCE ELEMENT IS1081"/>
    <property type="match status" value="1"/>
</dbReference>
<dbReference type="GO" id="GO:0003677">
    <property type="term" value="F:DNA binding"/>
    <property type="evidence" value="ECO:0007669"/>
    <property type="project" value="UniProtKB-KW"/>
</dbReference>
<dbReference type="PANTHER" id="PTHR33217:SF5">
    <property type="entry name" value="MUTATOR FAMILY TRANSPOSASE"/>
    <property type="match status" value="1"/>
</dbReference>
<evidence type="ECO:0000313" key="7">
    <source>
        <dbReference type="EMBL" id="KAB7486702.1"/>
    </source>
</evidence>
<comment type="similarity">
    <text evidence="2">Belongs to the transposase mutator family.</text>
</comment>
<evidence type="ECO:0000256" key="3">
    <source>
        <dbReference type="ARBA" id="ARBA00022578"/>
    </source>
</evidence>
<proteinExistence type="inferred from homology"/>
<dbReference type="InterPro" id="IPR001207">
    <property type="entry name" value="Transposase_mutator"/>
</dbReference>
<evidence type="ECO:0000256" key="5">
    <source>
        <dbReference type="ARBA" id="ARBA00023172"/>
    </source>
</evidence>
<feature type="region of interest" description="Disordered" evidence="6">
    <location>
        <begin position="68"/>
        <end position="95"/>
    </location>
</feature>
<organism evidence="7 8">
    <name type="scientific">Bifidobacterium bifidum</name>
    <dbReference type="NCBI Taxonomy" id="1681"/>
    <lineage>
        <taxon>Bacteria</taxon>
        <taxon>Bacillati</taxon>
        <taxon>Actinomycetota</taxon>
        <taxon>Actinomycetes</taxon>
        <taxon>Bifidobacteriales</taxon>
        <taxon>Bifidobacteriaceae</taxon>
        <taxon>Bifidobacterium</taxon>
    </lineage>
</organism>
<keyword evidence="4" id="KW-0238">DNA-binding</keyword>
<keyword evidence="3" id="KW-0815">Transposition</keyword>
<evidence type="ECO:0000256" key="4">
    <source>
        <dbReference type="ARBA" id="ARBA00023125"/>
    </source>
</evidence>